<dbReference type="EMBL" id="FNPZ01000003">
    <property type="protein sequence ID" value="SDZ24132.1"/>
    <property type="molecule type" value="Genomic_DNA"/>
</dbReference>
<name>A0A1H3RE86_9MICO</name>
<dbReference type="STRING" id="381665.SAMN05216554_2774"/>
<dbReference type="OrthoDB" id="9809635at2"/>
<dbReference type="PROSITE" id="PS51318">
    <property type="entry name" value="TAT"/>
    <property type="match status" value="1"/>
</dbReference>
<dbReference type="PANTHER" id="PTHR43283">
    <property type="entry name" value="BETA-LACTAMASE-RELATED"/>
    <property type="match status" value="1"/>
</dbReference>
<dbReference type="Gene3D" id="3.40.710.10">
    <property type="entry name" value="DD-peptidase/beta-lactamase superfamily"/>
    <property type="match status" value="1"/>
</dbReference>
<accession>A0A1H3RE86</accession>
<protein>
    <submittedName>
        <fullName evidence="3">D-alanyl-D-alanine carboxypeptidase</fullName>
    </submittedName>
</protein>
<dbReference type="RefSeq" id="WP_092554811.1">
    <property type="nucleotide sequence ID" value="NZ_FNPZ01000003.1"/>
</dbReference>
<dbReference type="InterPro" id="IPR001466">
    <property type="entry name" value="Beta-lactam-related"/>
</dbReference>
<feature type="chain" id="PRO_5011776685" evidence="1">
    <location>
        <begin position="29"/>
        <end position="398"/>
    </location>
</feature>
<dbReference type="SUPFAM" id="SSF56601">
    <property type="entry name" value="beta-lactamase/transpeptidase-like"/>
    <property type="match status" value="1"/>
</dbReference>
<gene>
    <name evidence="3" type="ORF">SAMN05216554_2774</name>
</gene>
<dbReference type="InterPro" id="IPR006311">
    <property type="entry name" value="TAT_signal"/>
</dbReference>
<proteinExistence type="predicted"/>
<dbReference type="InterPro" id="IPR050789">
    <property type="entry name" value="Diverse_Enzym_Activities"/>
</dbReference>
<evidence type="ECO:0000313" key="4">
    <source>
        <dbReference type="Proteomes" id="UP000198891"/>
    </source>
</evidence>
<organism evidence="3 4">
    <name type="scientific">Herbiconiux ginsengi</name>
    <dbReference type="NCBI Taxonomy" id="381665"/>
    <lineage>
        <taxon>Bacteria</taxon>
        <taxon>Bacillati</taxon>
        <taxon>Actinomycetota</taxon>
        <taxon>Actinomycetes</taxon>
        <taxon>Micrococcales</taxon>
        <taxon>Microbacteriaceae</taxon>
        <taxon>Herbiconiux</taxon>
    </lineage>
</organism>
<keyword evidence="3" id="KW-0645">Protease</keyword>
<dbReference type="InterPro" id="IPR012338">
    <property type="entry name" value="Beta-lactam/transpept-like"/>
</dbReference>
<keyword evidence="1" id="KW-0732">Signal</keyword>
<dbReference type="Proteomes" id="UP000198891">
    <property type="component" value="Unassembled WGS sequence"/>
</dbReference>
<dbReference type="PROSITE" id="PS51257">
    <property type="entry name" value="PROKAR_LIPOPROTEIN"/>
    <property type="match status" value="1"/>
</dbReference>
<dbReference type="AlphaFoldDB" id="A0A1H3RE86"/>
<feature type="domain" description="Beta-lactamase-related" evidence="2">
    <location>
        <begin position="62"/>
        <end position="371"/>
    </location>
</feature>
<dbReference type="GO" id="GO:0004180">
    <property type="term" value="F:carboxypeptidase activity"/>
    <property type="evidence" value="ECO:0007669"/>
    <property type="project" value="UniProtKB-KW"/>
</dbReference>
<evidence type="ECO:0000313" key="3">
    <source>
        <dbReference type="EMBL" id="SDZ24132.1"/>
    </source>
</evidence>
<keyword evidence="3" id="KW-0378">Hydrolase</keyword>
<keyword evidence="3" id="KW-0121">Carboxypeptidase</keyword>
<evidence type="ECO:0000256" key="1">
    <source>
        <dbReference type="SAM" id="SignalP"/>
    </source>
</evidence>
<keyword evidence="4" id="KW-1185">Reference proteome</keyword>
<feature type="signal peptide" evidence="1">
    <location>
        <begin position="1"/>
        <end position="28"/>
    </location>
</feature>
<evidence type="ECO:0000259" key="2">
    <source>
        <dbReference type="Pfam" id="PF00144"/>
    </source>
</evidence>
<sequence length="398" mass="40372">MTTRTTTRGLLAASAALTLALTGCTASGGGATAPTPSSDSASLASSLDLALAELVAMPGGPPGAISLVQVGDDLTVHTAGVAEVGSSTPPAPDDFMRIASVAKAFSGATALALVDEGTLSLDDTIGELLPDLPQAWADVTLRQLLDHTSGLPDFTKSPSLAEAAGASLDVAPAPDQLLTFAADEPLNFPPGSEYRYSNSDNIAVGLMIQAATGKPYTDSLQSLVLDPLKLDSTSLPVGTEMPEPTFHGYDLDPPDAPVDVTTLIAAGWAWASGGVVSTPSDLNTFIRGYVGGELFGADTQALQTDLFIPGGESGPPGPGVNSASLSLFRYQTPCGTVYGHTGNTPGYTQFAVASPDGTRSATMSINLARNLDSTGQDLEVLHALQKAEAAAVCLALAS</sequence>
<dbReference type="Pfam" id="PF00144">
    <property type="entry name" value="Beta-lactamase"/>
    <property type="match status" value="1"/>
</dbReference>
<reference evidence="3 4" key="1">
    <citation type="submission" date="2016-10" db="EMBL/GenBank/DDBJ databases">
        <authorList>
            <person name="de Groot N.N."/>
        </authorList>
    </citation>
    <scope>NUCLEOTIDE SEQUENCE [LARGE SCALE GENOMIC DNA]</scope>
    <source>
        <strain evidence="3 4">CGMCC 4.3491</strain>
    </source>
</reference>